<feature type="region of interest" description="Disordered" evidence="1">
    <location>
        <begin position="187"/>
        <end position="227"/>
    </location>
</feature>
<organism evidence="3 4">
    <name type="scientific">Caenorhabditis auriculariae</name>
    <dbReference type="NCBI Taxonomy" id="2777116"/>
    <lineage>
        <taxon>Eukaryota</taxon>
        <taxon>Metazoa</taxon>
        <taxon>Ecdysozoa</taxon>
        <taxon>Nematoda</taxon>
        <taxon>Chromadorea</taxon>
        <taxon>Rhabditida</taxon>
        <taxon>Rhabditina</taxon>
        <taxon>Rhabditomorpha</taxon>
        <taxon>Rhabditoidea</taxon>
        <taxon>Rhabditidae</taxon>
        <taxon>Peloderinae</taxon>
        <taxon>Caenorhabditis</taxon>
    </lineage>
</organism>
<accession>A0A8S1GYX3</accession>
<feature type="region of interest" description="Disordered" evidence="1">
    <location>
        <begin position="364"/>
        <end position="414"/>
    </location>
</feature>
<dbReference type="InterPro" id="IPR003959">
    <property type="entry name" value="ATPase_AAA_core"/>
</dbReference>
<feature type="region of interest" description="Disordered" evidence="1">
    <location>
        <begin position="261"/>
        <end position="348"/>
    </location>
</feature>
<feature type="compositionally biased region" description="Polar residues" evidence="1">
    <location>
        <begin position="218"/>
        <end position="227"/>
    </location>
</feature>
<feature type="compositionally biased region" description="Basic and acidic residues" evidence="1">
    <location>
        <begin position="300"/>
        <end position="319"/>
    </location>
</feature>
<dbReference type="AlphaFoldDB" id="A0A8S1GYX3"/>
<dbReference type="GO" id="GO:0005524">
    <property type="term" value="F:ATP binding"/>
    <property type="evidence" value="ECO:0007669"/>
    <property type="project" value="InterPro"/>
</dbReference>
<feature type="compositionally biased region" description="Polar residues" evidence="1">
    <location>
        <begin position="35"/>
        <end position="44"/>
    </location>
</feature>
<protein>
    <recommendedName>
        <fullName evidence="2">ATPase AAA-type core domain-containing protein</fullName>
    </recommendedName>
</protein>
<evidence type="ECO:0000256" key="1">
    <source>
        <dbReference type="SAM" id="MobiDB-lite"/>
    </source>
</evidence>
<name>A0A8S1GYX3_9PELO</name>
<proteinExistence type="predicted"/>
<gene>
    <name evidence="3" type="ORF">CAUJ_LOCUS4390</name>
</gene>
<dbReference type="GO" id="GO:0003677">
    <property type="term" value="F:DNA binding"/>
    <property type="evidence" value="ECO:0007669"/>
    <property type="project" value="TreeGrafter"/>
</dbReference>
<dbReference type="SUPFAM" id="SSF52540">
    <property type="entry name" value="P-loop containing nucleoside triphosphate hydrolases"/>
    <property type="match status" value="1"/>
</dbReference>
<evidence type="ECO:0000313" key="4">
    <source>
        <dbReference type="Proteomes" id="UP000835052"/>
    </source>
</evidence>
<evidence type="ECO:0000259" key="2">
    <source>
        <dbReference type="Pfam" id="PF00004"/>
    </source>
</evidence>
<dbReference type="InterPro" id="IPR027417">
    <property type="entry name" value="P-loop_NTPase"/>
</dbReference>
<dbReference type="PANTHER" id="PTHR23389:SF34">
    <property type="entry name" value="PROTEIN KINASE DOMAIN-CONTAINING PROTEIN"/>
    <property type="match status" value="1"/>
</dbReference>
<dbReference type="GO" id="GO:0016887">
    <property type="term" value="F:ATP hydrolysis activity"/>
    <property type="evidence" value="ECO:0007669"/>
    <property type="project" value="InterPro"/>
</dbReference>
<feature type="compositionally biased region" description="Basic and acidic residues" evidence="1">
    <location>
        <begin position="57"/>
        <end position="66"/>
    </location>
</feature>
<keyword evidence="4" id="KW-1185">Reference proteome</keyword>
<dbReference type="EMBL" id="CAJGYM010000008">
    <property type="protein sequence ID" value="CAD6188471.1"/>
    <property type="molecule type" value="Genomic_DNA"/>
</dbReference>
<dbReference type="GO" id="GO:0005634">
    <property type="term" value="C:nucleus"/>
    <property type="evidence" value="ECO:0007669"/>
    <property type="project" value="TreeGrafter"/>
</dbReference>
<evidence type="ECO:0000313" key="3">
    <source>
        <dbReference type="EMBL" id="CAD6188471.1"/>
    </source>
</evidence>
<dbReference type="Gene3D" id="3.40.50.300">
    <property type="entry name" value="P-loop containing nucleotide triphosphate hydrolases"/>
    <property type="match status" value="1"/>
</dbReference>
<feature type="region of interest" description="Disordered" evidence="1">
    <location>
        <begin position="538"/>
        <end position="562"/>
    </location>
</feature>
<feature type="compositionally biased region" description="Basic and acidic residues" evidence="1">
    <location>
        <begin position="364"/>
        <end position="385"/>
    </location>
</feature>
<dbReference type="OrthoDB" id="5844838at2759"/>
<reference evidence="3" key="1">
    <citation type="submission" date="2020-10" db="EMBL/GenBank/DDBJ databases">
        <authorList>
            <person name="Kikuchi T."/>
        </authorList>
    </citation>
    <scope>NUCLEOTIDE SEQUENCE</scope>
    <source>
        <strain evidence="3">NKZ352</strain>
    </source>
</reference>
<sequence length="874" mass="98761">MKPSASGENLGEGSESWHTSPSKSCKIDINDVTMGDSSGPTTSEENNENLLIEQSEAEQKPAPEDKKKRRSGASIGLFRSLLGQDGESVTVTGSPVQAVRPRRMAAAAARTRFRGGMECYLLDVGDVPHDLKSIIRAESHRFAKRAALKISKKYKRRTRSHSKTPIKRKNISFNKFCSIRVITPRPGYNPEKLSMPSSDEEEIEEAGEKRKKRAAKKTLSSVPLNLTPTSKEKLESLRAKEIENEELHPVVEFNASMIFGDDDEEESKGTAKSNVKRRRRKSILTPTSPNPLKSPTVEPAKSEKKIAEKVVENKPEVPKPKNTRRRSIVIVSPKAVEKTAAPPRRMTRRSQVFAPIFRRSLEKAEVSEKKPELPVTVKEEPDNDFHQACCPLSDDSKQSSSVEEDPGSFSSVPLDFQSCSLSNTQSSDVSMKDEDSFCFRPPYEITDDLLIEFKLLEEPVEVPEESDREGKFPESSLECLTEDVETWKRYLDRRKFEDLSKWLGDSLEPQKCDEVLFSSRNDEILSWLRGWKSRVARQDREAKTSKNKKKKKCEDSDDDYDMEDEKTFQNPLIIHGEAGVGKTALVKALATEMNMKIVELSPDDCRNGNSIRMKMHNAVVSHRVTPAASFFSPVSEKKVNNKQTLVVVEHVDIFFDKADYGAVAALIDATNQAKIPVIWTCERNWPKQTGETHLLTEPLVINMNTSPARLQKYCQIASESILGTKIEDSKMIAFSKSVSHDLRALLHLISFFSLRKDLPLELPNREGISSGWDQKWAEEDLKSKRWNRTVPVSVLPSASAPSSTDPQITKTLQNAWRCLNGRFSKAGISMDVLPFLSFIDHFEGRRQKRNRRRFHRLLDVSCDEKRSRLDSLVL</sequence>
<feature type="compositionally biased region" description="Polar residues" evidence="1">
    <location>
        <begin position="284"/>
        <end position="293"/>
    </location>
</feature>
<feature type="domain" description="ATPase AAA-type core" evidence="2">
    <location>
        <begin position="573"/>
        <end position="682"/>
    </location>
</feature>
<dbReference type="Proteomes" id="UP000835052">
    <property type="component" value="Unassembled WGS sequence"/>
</dbReference>
<dbReference type="Pfam" id="PF00004">
    <property type="entry name" value="AAA"/>
    <property type="match status" value="1"/>
</dbReference>
<comment type="caution">
    <text evidence="3">The sequence shown here is derived from an EMBL/GenBank/DDBJ whole genome shotgun (WGS) entry which is preliminary data.</text>
</comment>
<feature type="region of interest" description="Disordered" evidence="1">
    <location>
        <begin position="1"/>
        <end position="72"/>
    </location>
</feature>
<dbReference type="PANTHER" id="PTHR23389">
    <property type="entry name" value="CHROMOSOME TRANSMISSION FIDELITY FACTOR 18"/>
    <property type="match status" value="1"/>
</dbReference>